<dbReference type="PANTHER" id="PTHR34846:SF5">
    <property type="entry name" value="CARBOXYMUCONOLACTONE DECARBOXYLASE-LIKE DOMAIN-CONTAINING PROTEIN"/>
    <property type="match status" value="1"/>
</dbReference>
<sequence>MSRVAPLAPPWSEEDAAGINSWGHPDRTYEPLLLVRCLQRHPALATRLRKLGESLYVAALLPARTRTIAILRTCALVGCAYEWGGQAAFWGPIAGVSDDECDALVTGGPDDPRWSPAERALIAAVDECERTGSWSEPTWVALGGFLTDEQRIELLTAVGWYRTICTLCNALALPVEGWMRPWPEDDGGDPLPPAPPRSRSPLAG</sequence>
<dbReference type="Gene3D" id="1.20.1290.10">
    <property type="entry name" value="AhpD-like"/>
    <property type="match status" value="1"/>
</dbReference>
<dbReference type="SUPFAM" id="SSF69118">
    <property type="entry name" value="AhpD-like"/>
    <property type="match status" value="1"/>
</dbReference>
<protein>
    <submittedName>
        <fullName evidence="2">Carboxymuconolactone decarboxylase</fullName>
    </submittedName>
</protein>
<dbReference type="Proteomes" id="UP000092683">
    <property type="component" value="Unassembled WGS sequence"/>
</dbReference>
<dbReference type="PANTHER" id="PTHR34846">
    <property type="entry name" value="4-CARBOXYMUCONOLACTONE DECARBOXYLASE FAMILY PROTEIN (AFU_ORTHOLOGUE AFUA_6G11590)"/>
    <property type="match status" value="1"/>
</dbReference>
<reference evidence="2 3" key="1">
    <citation type="submission" date="2016-06" db="EMBL/GenBank/DDBJ databases">
        <authorList>
            <person name="Kjaerup R.B."/>
            <person name="Dalgaard T.S."/>
            <person name="Juul-Madsen H.R."/>
        </authorList>
    </citation>
    <scope>NUCLEOTIDE SEQUENCE [LARGE SCALE GENOMIC DNA]</scope>
    <source>
        <strain evidence="2 3">E3012</strain>
    </source>
</reference>
<accession>A0A1B9CQZ8</accession>
<feature type="region of interest" description="Disordered" evidence="1">
    <location>
        <begin position="183"/>
        <end position="204"/>
    </location>
</feature>
<evidence type="ECO:0000313" key="2">
    <source>
        <dbReference type="EMBL" id="OCB44934.1"/>
    </source>
</evidence>
<organism evidence="2 3">
    <name type="scientific">Mycobacterium malmoense</name>
    <dbReference type="NCBI Taxonomy" id="1780"/>
    <lineage>
        <taxon>Bacteria</taxon>
        <taxon>Bacillati</taxon>
        <taxon>Actinomycetota</taxon>
        <taxon>Actinomycetes</taxon>
        <taxon>Mycobacteriales</taxon>
        <taxon>Mycobacteriaceae</taxon>
        <taxon>Mycobacterium</taxon>
    </lineage>
</organism>
<proteinExistence type="predicted"/>
<dbReference type="AlphaFoldDB" id="A0A1B9CQZ8"/>
<gene>
    <name evidence="2" type="ORF">A5677_05575</name>
</gene>
<dbReference type="InterPro" id="IPR029032">
    <property type="entry name" value="AhpD-like"/>
</dbReference>
<dbReference type="EMBL" id="MBEE01000240">
    <property type="protein sequence ID" value="OCB44934.1"/>
    <property type="molecule type" value="Genomic_DNA"/>
</dbReference>
<dbReference type="OrthoDB" id="4704294at2"/>
<dbReference type="RefSeq" id="WP_065483673.1">
    <property type="nucleotide sequence ID" value="NZ_MBEE01000240.1"/>
</dbReference>
<comment type="caution">
    <text evidence="2">The sequence shown here is derived from an EMBL/GenBank/DDBJ whole genome shotgun (WGS) entry which is preliminary data.</text>
</comment>
<evidence type="ECO:0000256" key="1">
    <source>
        <dbReference type="SAM" id="MobiDB-lite"/>
    </source>
</evidence>
<evidence type="ECO:0000313" key="3">
    <source>
        <dbReference type="Proteomes" id="UP000092683"/>
    </source>
</evidence>
<name>A0A1B9CQZ8_MYCMA</name>